<dbReference type="GO" id="GO:0005737">
    <property type="term" value="C:cytoplasm"/>
    <property type="evidence" value="ECO:0007669"/>
    <property type="project" value="TreeGrafter"/>
</dbReference>
<keyword evidence="6" id="KW-0206">Cytoskeleton</keyword>
<accession>A0A643C026</accession>
<evidence type="ECO:0000256" key="1">
    <source>
        <dbReference type="ARBA" id="ARBA00004245"/>
    </source>
</evidence>
<evidence type="ECO:0000313" key="9">
    <source>
        <dbReference type="EMBL" id="KAB0393606.1"/>
    </source>
</evidence>
<dbReference type="GO" id="GO:0005856">
    <property type="term" value="C:cytoskeleton"/>
    <property type="evidence" value="ECO:0007669"/>
    <property type="project" value="UniProtKB-SubCell"/>
</dbReference>
<evidence type="ECO:0000256" key="7">
    <source>
        <dbReference type="SAM" id="MobiDB-lite"/>
    </source>
</evidence>
<evidence type="ECO:0000256" key="4">
    <source>
        <dbReference type="ARBA" id="ARBA00022553"/>
    </source>
</evidence>
<dbReference type="GO" id="GO:0021987">
    <property type="term" value="P:cerebral cortex development"/>
    <property type="evidence" value="ECO:0007669"/>
    <property type="project" value="TreeGrafter"/>
</dbReference>
<name>A0A643C026_BALPH</name>
<protein>
    <recommendedName>
        <fullName evidence="8">Transforming acidic coiled-coil-containing protein C-terminal domain-containing protein</fullName>
    </recommendedName>
</protein>
<proteinExistence type="inferred from homology"/>
<dbReference type="InterPro" id="IPR007707">
    <property type="entry name" value="TACC_C"/>
</dbReference>
<keyword evidence="5" id="KW-0175">Coiled coil</keyword>
<comment type="caution">
    <text evidence="9">The sequence shown here is derived from an EMBL/GenBank/DDBJ whole genome shotgun (WGS) entry which is preliminary data.</text>
</comment>
<reference evidence="9 10" key="1">
    <citation type="journal article" date="2019" name="PLoS ONE">
        <title>Genomic analyses reveal an absence of contemporary introgressive admixture between fin whales and blue whales, despite known hybrids.</title>
        <authorList>
            <person name="Westbury M.V."/>
            <person name="Petersen B."/>
            <person name="Lorenzen E.D."/>
        </authorList>
    </citation>
    <scope>NUCLEOTIDE SEQUENCE [LARGE SCALE GENOMIC DNA]</scope>
    <source>
        <strain evidence="9">FinWhale-01</strain>
    </source>
</reference>
<dbReference type="InterPro" id="IPR039915">
    <property type="entry name" value="TACC"/>
</dbReference>
<dbReference type="PANTHER" id="PTHR13924">
    <property type="entry name" value="TRANSFORMING ACIDIC COILED-COIL CONTAINING PROTEIN 1/2"/>
    <property type="match status" value="1"/>
</dbReference>
<evidence type="ECO:0000256" key="3">
    <source>
        <dbReference type="ARBA" id="ARBA00022490"/>
    </source>
</evidence>
<evidence type="ECO:0000256" key="2">
    <source>
        <dbReference type="ARBA" id="ARBA00009423"/>
    </source>
</evidence>
<feature type="domain" description="Transforming acidic coiled-coil-containing protein C-terminal" evidence="8">
    <location>
        <begin position="77"/>
        <end position="133"/>
    </location>
</feature>
<evidence type="ECO:0000259" key="8">
    <source>
        <dbReference type="Pfam" id="PF05010"/>
    </source>
</evidence>
<dbReference type="GO" id="GO:0007052">
    <property type="term" value="P:mitotic spindle organization"/>
    <property type="evidence" value="ECO:0007669"/>
    <property type="project" value="InterPro"/>
</dbReference>
<dbReference type="Proteomes" id="UP000437017">
    <property type="component" value="Unassembled WGS sequence"/>
</dbReference>
<dbReference type="PANTHER" id="PTHR13924:SF4">
    <property type="entry name" value="TRANSFORMING ACIDIC COILED-COIL-CONTAINING PROTEIN 3"/>
    <property type="match status" value="1"/>
</dbReference>
<evidence type="ECO:0000313" key="10">
    <source>
        <dbReference type="Proteomes" id="UP000437017"/>
    </source>
</evidence>
<evidence type="ECO:0000256" key="6">
    <source>
        <dbReference type="ARBA" id="ARBA00023212"/>
    </source>
</evidence>
<organism evidence="9 10">
    <name type="scientific">Balaenoptera physalus</name>
    <name type="common">Fin whale</name>
    <name type="synonym">Balaena physalus</name>
    <dbReference type="NCBI Taxonomy" id="9770"/>
    <lineage>
        <taxon>Eukaryota</taxon>
        <taxon>Metazoa</taxon>
        <taxon>Chordata</taxon>
        <taxon>Craniata</taxon>
        <taxon>Vertebrata</taxon>
        <taxon>Euteleostomi</taxon>
        <taxon>Mammalia</taxon>
        <taxon>Eutheria</taxon>
        <taxon>Laurasiatheria</taxon>
        <taxon>Artiodactyla</taxon>
        <taxon>Whippomorpha</taxon>
        <taxon>Cetacea</taxon>
        <taxon>Mysticeti</taxon>
        <taxon>Balaenopteridae</taxon>
        <taxon>Balaenoptera</taxon>
    </lineage>
</organism>
<keyword evidence="3" id="KW-0963">Cytoplasm</keyword>
<gene>
    <name evidence="9" type="ORF">E2I00_004946</name>
</gene>
<feature type="region of interest" description="Disordered" evidence="7">
    <location>
        <begin position="14"/>
        <end position="48"/>
    </location>
</feature>
<keyword evidence="10" id="KW-1185">Reference proteome</keyword>
<dbReference type="AlphaFoldDB" id="A0A643C026"/>
<sequence length="167" mass="18658">MESPLRKQSVYCKFDPLLKDSPQRPTPVTPETGSAGEADAPSSGSPPEAKLVEFDFFRARDAPVPGWPCVSSGRGWFEKQKDLIRGYHTYEEALKKCVEDYIERIEKEGQRYQALEAHSGEKLKLTNEEIAQILIGEEKSGKIFSQKTGKGVCGEKILNLNSVKKEP</sequence>
<comment type="subcellular location">
    <subcellularLocation>
        <location evidence="1">Cytoplasm</location>
        <location evidence="1">Cytoskeleton</location>
    </subcellularLocation>
</comment>
<evidence type="ECO:0000256" key="5">
    <source>
        <dbReference type="ARBA" id="ARBA00023054"/>
    </source>
</evidence>
<dbReference type="GO" id="GO:0007097">
    <property type="term" value="P:nuclear migration"/>
    <property type="evidence" value="ECO:0007669"/>
    <property type="project" value="TreeGrafter"/>
</dbReference>
<dbReference type="OrthoDB" id="10255048at2759"/>
<dbReference type="EMBL" id="SGJD01003104">
    <property type="protein sequence ID" value="KAB0393606.1"/>
    <property type="molecule type" value="Genomic_DNA"/>
</dbReference>
<comment type="similarity">
    <text evidence="2">Belongs to the TACC family.</text>
</comment>
<dbReference type="Pfam" id="PF05010">
    <property type="entry name" value="TACC_C"/>
    <property type="match status" value="1"/>
</dbReference>
<keyword evidence="4" id="KW-0597">Phosphoprotein</keyword>